<dbReference type="RefSeq" id="WP_069831172.1">
    <property type="nucleotide sequence ID" value="NZ_MDJD01000054.1"/>
</dbReference>
<dbReference type="Gene3D" id="1.20.120.450">
    <property type="entry name" value="dinb family like domain"/>
    <property type="match status" value="1"/>
</dbReference>
<evidence type="ECO:0000313" key="1">
    <source>
        <dbReference type="EMBL" id="OEJ98484.1"/>
    </source>
</evidence>
<dbReference type="STRING" id="1849968.A8C32_04525"/>
<dbReference type="InterPro" id="IPR034660">
    <property type="entry name" value="DinB/YfiT-like"/>
</dbReference>
<dbReference type="AlphaFoldDB" id="A0A1E5SH99"/>
<dbReference type="InterPro" id="IPR011466">
    <property type="entry name" value="DUF1572"/>
</dbReference>
<comment type="caution">
    <text evidence="1">The sequence shown here is derived from an EMBL/GenBank/DDBJ whole genome shotgun (WGS) entry which is preliminary data.</text>
</comment>
<organism evidence="1 2">
    <name type="scientific">Flavivirga aquatica</name>
    <dbReference type="NCBI Taxonomy" id="1849968"/>
    <lineage>
        <taxon>Bacteria</taxon>
        <taxon>Pseudomonadati</taxon>
        <taxon>Bacteroidota</taxon>
        <taxon>Flavobacteriia</taxon>
        <taxon>Flavobacteriales</taxon>
        <taxon>Flavobacteriaceae</taxon>
        <taxon>Flavivirga</taxon>
    </lineage>
</organism>
<dbReference type="EMBL" id="MDJD01000054">
    <property type="protein sequence ID" value="OEJ98484.1"/>
    <property type="molecule type" value="Genomic_DNA"/>
</dbReference>
<gene>
    <name evidence="1" type="ORF">A8C32_04525</name>
</gene>
<evidence type="ECO:0000313" key="2">
    <source>
        <dbReference type="Proteomes" id="UP000095713"/>
    </source>
</evidence>
<dbReference type="SUPFAM" id="SSF109854">
    <property type="entry name" value="DinB/YfiT-like putative metalloenzymes"/>
    <property type="match status" value="1"/>
</dbReference>
<keyword evidence="2" id="KW-1185">Reference proteome</keyword>
<dbReference type="Proteomes" id="UP000095713">
    <property type="component" value="Unassembled WGS sequence"/>
</dbReference>
<reference evidence="1 2" key="1">
    <citation type="submission" date="2016-05" db="EMBL/GenBank/DDBJ databases">
        <title>Draft Genome Sequence of Algibacter sp. Strain SK-16 Isolated from the Surface Water of Aburatsubo Inlet.</title>
        <authorList>
            <person name="Wong S.-K."/>
            <person name="Yoshizawa S."/>
            <person name="Nakajima Y."/>
            <person name="Ogura Y."/>
            <person name="Tetsuya H."/>
            <person name="Hamasaki K."/>
        </authorList>
    </citation>
    <scope>NUCLEOTIDE SEQUENCE [LARGE SCALE GENOMIC DNA]</scope>
    <source>
        <strain evidence="1 2">SK-16</strain>
    </source>
</reference>
<dbReference type="Pfam" id="PF07609">
    <property type="entry name" value="DUF1572"/>
    <property type="match status" value="1"/>
</dbReference>
<accession>A0A1E5SH99</accession>
<protein>
    <submittedName>
        <fullName evidence="1">DinB superfamily protein</fullName>
    </submittedName>
</protein>
<dbReference type="OrthoDB" id="893570at2"/>
<sequence length="148" mass="17398">MLKDTLIKIFKNDLNKLKHEITCYKNEANLWIIEKEVSNSAGNLCLHIIGNLNHFIGSVLGNTRYIRKRDLEFSLKNVSKLDLIKQIDDTIKVVEDTLNRLSINDLEKQYPITVYKEPMTTEYFLTYLTTHLVYHLGQITYHRRLLDS</sequence>
<proteinExistence type="predicted"/>
<name>A0A1E5SH99_9FLAO</name>